<name>C0DYZ9_EIKCO</name>
<gene>
    <name evidence="1" type="ORF">EIKCOROL_02615</name>
</gene>
<organism evidence="1 2">
    <name type="scientific">Eikenella corrodens ATCC 23834</name>
    <dbReference type="NCBI Taxonomy" id="546274"/>
    <lineage>
        <taxon>Bacteria</taxon>
        <taxon>Pseudomonadati</taxon>
        <taxon>Pseudomonadota</taxon>
        <taxon>Betaproteobacteria</taxon>
        <taxon>Neisseriales</taxon>
        <taxon>Neisseriaceae</taxon>
        <taxon>Eikenella</taxon>
    </lineage>
</organism>
<dbReference type="EMBL" id="ACEA01000060">
    <property type="protein sequence ID" value="EEG22703.1"/>
    <property type="molecule type" value="Genomic_DNA"/>
</dbReference>
<comment type="caution">
    <text evidence="1">The sequence shown here is derived from an EMBL/GenBank/DDBJ whole genome shotgun (WGS) entry which is preliminary data.</text>
</comment>
<dbReference type="AlphaFoldDB" id="C0DYZ9"/>
<evidence type="ECO:0000313" key="2">
    <source>
        <dbReference type="Proteomes" id="UP000005837"/>
    </source>
</evidence>
<dbReference type="HOGENOM" id="CLU_3215620_0_0_4"/>
<dbReference type="Proteomes" id="UP000005837">
    <property type="component" value="Unassembled WGS sequence"/>
</dbReference>
<accession>C0DYZ9</accession>
<protein>
    <submittedName>
        <fullName evidence="1">Uncharacterized protein</fullName>
    </submittedName>
</protein>
<proteinExistence type="predicted"/>
<reference evidence="1 2" key="1">
    <citation type="submission" date="2009-01" db="EMBL/GenBank/DDBJ databases">
        <authorList>
            <person name="Fulton L."/>
            <person name="Clifton S."/>
            <person name="Chinwalla A.T."/>
            <person name="Mitreva M."/>
            <person name="Sodergren E."/>
            <person name="Weinstock G."/>
            <person name="Clifton S."/>
            <person name="Dooling D.J."/>
            <person name="Fulton B."/>
            <person name="Minx P."/>
            <person name="Pepin K.H."/>
            <person name="Johnson M."/>
            <person name="Bhonagiri V."/>
            <person name="Nash W.E."/>
            <person name="Mardis E.R."/>
            <person name="Wilson R.K."/>
        </authorList>
    </citation>
    <scope>NUCLEOTIDE SEQUENCE [LARGE SCALE GENOMIC DNA]</scope>
    <source>
        <strain evidence="1 2">ATCC 23834</strain>
    </source>
</reference>
<sequence length="44" mass="4503">MFIYPSACPKAAAITKTPALGGKCAGAEADILLLNLLPISWSGK</sequence>
<evidence type="ECO:0000313" key="1">
    <source>
        <dbReference type="EMBL" id="EEG22703.1"/>
    </source>
</evidence>